<keyword evidence="3" id="KW-1185">Reference proteome</keyword>
<feature type="transmembrane region" description="Helical" evidence="1">
    <location>
        <begin position="103"/>
        <end position="122"/>
    </location>
</feature>
<keyword evidence="1" id="KW-0472">Membrane</keyword>
<name>A0A562SPC2_CHIJA</name>
<accession>A0A562SPC2</accession>
<evidence type="ECO:0000256" key="1">
    <source>
        <dbReference type="SAM" id="Phobius"/>
    </source>
</evidence>
<dbReference type="Proteomes" id="UP000316778">
    <property type="component" value="Unassembled WGS sequence"/>
</dbReference>
<proteinExistence type="predicted"/>
<sequence>MNKLTNTGRISTVLVILLLVSLWFFPMWRIDLAAPQYPGGLTMTIWINDIQGDVDVINGLNHYIGMQTIHKEDFREFIYMPLAMMIFIAMGLGVLAWNRRAGYYTWTLLFLVLASLSFYDFYKWEYDYGHNLDPNAPIQVPGMAYQPPLIGYKKMLNFEVLSQPHVAGWCYILAGVILVAITIYEYKKSRQNA</sequence>
<keyword evidence="1" id="KW-1133">Transmembrane helix</keyword>
<dbReference type="OrthoDB" id="9809859at2"/>
<feature type="transmembrane region" description="Helical" evidence="1">
    <location>
        <begin position="77"/>
        <end position="96"/>
    </location>
</feature>
<dbReference type="RefSeq" id="WP_145718711.1">
    <property type="nucleotide sequence ID" value="NZ_BAAAFY010000006.1"/>
</dbReference>
<evidence type="ECO:0000313" key="2">
    <source>
        <dbReference type="EMBL" id="TWI82536.1"/>
    </source>
</evidence>
<dbReference type="AlphaFoldDB" id="A0A562SPC2"/>
<reference evidence="2 3" key="1">
    <citation type="journal article" date="2013" name="Stand. Genomic Sci.">
        <title>Genomic Encyclopedia of Type Strains, Phase I: The one thousand microbial genomes (KMG-I) project.</title>
        <authorList>
            <person name="Kyrpides N.C."/>
            <person name="Woyke T."/>
            <person name="Eisen J.A."/>
            <person name="Garrity G."/>
            <person name="Lilburn T.G."/>
            <person name="Beck B.J."/>
            <person name="Whitman W.B."/>
            <person name="Hugenholtz P."/>
            <person name="Klenk H.P."/>
        </authorList>
    </citation>
    <scope>NUCLEOTIDE SEQUENCE [LARGE SCALE GENOMIC DNA]</scope>
    <source>
        <strain evidence="2 3">DSM 13484</strain>
    </source>
</reference>
<evidence type="ECO:0000313" key="3">
    <source>
        <dbReference type="Proteomes" id="UP000316778"/>
    </source>
</evidence>
<dbReference type="EMBL" id="VLLG01000006">
    <property type="protein sequence ID" value="TWI82536.1"/>
    <property type="molecule type" value="Genomic_DNA"/>
</dbReference>
<feature type="transmembrane region" description="Helical" evidence="1">
    <location>
        <begin position="12"/>
        <end position="30"/>
    </location>
</feature>
<organism evidence="2 3">
    <name type="scientific">Chitinophaga japonensis</name>
    <name type="common">Flexibacter japonensis</name>
    <dbReference type="NCBI Taxonomy" id="104662"/>
    <lineage>
        <taxon>Bacteria</taxon>
        <taxon>Pseudomonadati</taxon>
        <taxon>Bacteroidota</taxon>
        <taxon>Chitinophagia</taxon>
        <taxon>Chitinophagales</taxon>
        <taxon>Chitinophagaceae</taxon>
        <taxon>Chitinophaga</taxon>
    </lineage>
</organism>
<comment type="caution">
    <text evidence="2">The sequence shown here is derived from an EMBL/GenBank/DDBJ whole genome shotgun (WGS) entry which is preliminary data.</text>
</comment>
<gene>
    <name evidence="2" type="ORF">LX66_5110</name>
</gene>
<keyword evidence="1" id="KW-0812">Transmembrane</keyword>
<protein>
    <submittedName>
        <fullName evidence="2">Copper chaperone NosL</fullName>
    </submittedName>
</protein>
<feature type="transmembrane region" description="Helical" evidence="1">
    <location>
        <begin position="166"/>
        <end position="186"/>
    </location>
</feature>